<dbReference type="SUPFAM" id="SSF75005">
    <property type="entry name" value="Arabinanase/levansucrase/invertase"/>
    <property type="match status" value="1"/>
</dbReference>
<proteinExistence type="predicted"/>
<name>A0ABU5T6F6_9MICC</name>
<comment type="caution">
    <text evidence="1">The sequence shown here is derived from an EMBL/GenBank/DDBJ whole genome shotgun (WGS) entry which is preliminary data.</text>
</comment>
<evidence type="ECO:0000313" key="2">
    <source>
        <dbReference type="Proteomes" id="UP001304769"/>
    </source>
</evidence>
<reference evidence="1 2" key="1">
    <citation type="submission" date="2023-12" db="EMBL/GenBank/DDBJ databases">
        <title>Sinomonas terricola sp. nov, isolated from litchi orchard soil in Guangdong, PR China.</title>
        <authorList>
            <person name="Jiaxin W."/>
            <person name="Yang Z."/>
            <person name="Honghui Z."/>
        </authorList>
    </citation>
    <scope>NUCLEOTIDE SEQUENCE [LARGE SCALE GENOMIC DNA]</scope>
    <source>
        <strain evidence="1 2">JGH33</strain>
    </source>
</reference>
<dbReference type="Gene3D" id="2.115.10.20">
    <property type="entry name" value="Glycosyl hydrolase domain, family 43"/>
    <property type="match status" value="1"/>
</dbReference>
<protein>
    <recommendedName>
        <fullName evidence="3">Glycosyl hydrolase family 32 N-terminal domain-containing protein</fullName>
    </recommendedName>
</protein>
<dbReference type="Proteomes" id="UP001304769">
    <property type="component" value="Unassembled WGS sequence"/>
</dbReference>
<sequence length="102" mass="11063">MPVPEFSPSGFIAPGKLFRDDGGGVAQLHGVGIQQFGDRFYAWGENKSRGPLFTGVACHASTDLATWTSLGDALTLDEGIPELGPDRIIERPRCSRRRMDGM</sequence>
<dbReference type="InterPro" id="IPR023296">
    <property type="entry name" value="Glyco_hydro_beta-prop_sf"/>
</dbReference>
<evidence type="ECO:0000313" key="1">
    <source>
        <dbReference type="EMBL" id="MEA5455248.1"/>
    </source>
</evidence>
<evidence type="ECO:0008006" key="3">
    <source>
        <dbReference type="Google" id="ProtNLM"/>
    </source>
</evidence>
<organism evidence="1 2">
    <name type="scientific">Sinomonas terricola</name>
    <dbReference type="NCBI Taxonomy" id="3110330"/>
    <lineage>
        <taxon>Bacteria</taxon>
        <taxon>Bacillati</taxon>
        <taxon>Actinomycetota</taxon>
        <taxon>Actinomycetes</taxon>
        <taxon>Micrococcales</taxon>
        <taxon>Micrococcaceae</taxon>
        <taxon>Sinomonas</taxon>
    </lineage>
</organism>
<accession>A0ABU5T6F6</accession>
<keyword evidence="2" id="KW-1185">Reference proteome</keyword>
<dbReference type="EMBL" id="JAYGGQ010000007">
    <property type="protein sequence ID" value="MEA5455248.1"/>
    <property type="molecule type" value="Genomic_DNA"/>
</dbReference>
<gene>
    <name evidence="1" type="ORF">SPF06_10990</name>
</gene>
<dbReference type="RefSeq" id="WP_323279103.1">
    <property type="nucleotide sequence ID" value="NZ_JAYGGQ010000007.1"/>
</dbReference>